<accession>A0A8A7KFZ7</accession>
<keyword evidence="6 10" id="KW-0067">ATP-binding</keyword>
<dbReference type="KEGG" id="ifn:GM661_11985"/>
<dbReference type="SMART" id="SM00382">
    <property type="entry name" value="AAA"/>
    <property type="match status" value="2"/>
</dbReference>
<dbReference type="EMBL" id="CP046640">
    <property type="protein sequence ID" value="QTL98628.1"/>
    <property type="molecule type" value="Genomic_DNA"/>
</dbReference>
<evidence type="ECO:0000256" key="2">
    <source>
        <dbReference type="ARBA" id="ARBA00022448"/>
    </source>
</evidence>
<feature type="domain" description="ABC transporter" evidence="9">
    <location>
        <begin position="2"/>
        <end position="241"/>
    </location>
</feature>
<keyword evidence="7" id="KW-1278">Translocase</keyword>
<dbReference type="SUPFAM" id="SSF52540">
    <property type="entry name" value="P-loop containing nucleoside triphosphate hydrolases"/>
    <property type="match status" value="2"/>
</dbReference>
<name>A0A8A7KFZ7_9FIRM</name>
<evidence type="ECO:0000313" key="10">
    <source>
        <dbReference type="EMBL" id="QTL98628.1"/>
    </source>
</evidence>
<dbReference type="CDD" id="cd03215">
    <property type="entry name" value="ABC_Carb_Monos_II"/>
    <property type="match status" value="1"/>
</dbReference>
<dbReference type="InterPro" id="IPR017871">
    <property type="entry name" value="ABC_transporter-like_CS"/>
</dbReference>
<organism evidence="10 11">
    <name type="scientific">Iocasia fonsfrigidae</name>
    <dbReference type="NCBI Taxonomy" id="2682810"/>
    <lineage>
        <taxon>Bacteria</taxon>
        <taxon>Bacillati</taxon>
        <taxon>Bacillota</taxon>
        <taxon>Clostridia</taxon>
        <taxon>Halanaerobiales</taxon>
        <taxon>Halanaerobiaceae</taxon>
        <taxon>Iocasia</taxon>
    </lineage>
</organism>
<evidence type="ECO:0000256" key="4">
    <source>
        <dbReference type="ARBA" id="ARBA00022737"/>
    </source>
</evidence>
<dbReference type="Gene3D" id="3.40.50.300">
    <property type="entry name" value="P-loop containing nucleotide triphosphate hydrolases"/>
    <property type="match status" value="2"/>
</dbReference>
<keyword evidence="2" id="KW-0813">Transport</keyword>
<dbReference type="Proteomes" id="UP000665020">
    <property type="component" value="Chromosome"/>
</dbReference>
<dbReference type="CDD" id="cd03216">
    <property type="entry name" value="ABC_Carb_Monos_I"/>
    <property type="match status" value="1"/>
</dbReference>
<keyword evidence="11" id="KW-1185">Reference proteome</keyword>
<dbReference type="Pfam" id="PF00005">
    <property type="entry name" value="ABC_tran"/>
    <property type="match status" value="2"/>
</dbReference>
<gene>
    <name evidence="10" type="ORF">GM661_11985</name>
</gene>
<protein>
    <submittedName>
        <fullName evidence="10">ATP-binding cassette domain-containing protein</fullName>
    </submittedName>
</protein>
<evidence type="ECO:0000313" key="11">
    <source>
        <dbReference type="Proteomes" id="UP000665020"/>
    </source>
</evidence>
<proteinExistence type="predicted"/>
<dbReference type="AlphaFoldDB" id="A0A8A7KFZ7"/>
<evidence type="ECO:0000256" key="8">
    <source>
        <dbReference type="ARBA" id="ARBA00023136"/>
    </source>
</evidence>
<evidence type="ECO:0000256" key="3">
    <source>
        <dbReference type="ARBA" id="ARBA00022475"/>
    </source>
</evidence>
<dbReference type="GO" id="GO:0005524">
    <property type="term" value="F:ATP binding"/>
    <property type="evidence" value="ECO:0007669"/>
    <property type="project" value="UniProtKB-KW"/>
</dbReference>
<keyword evidence="3" id="KW-1003">Cell membrane</keyword>
<dbReference type="PANTHER" id="PTHR43790:SF9">
    <property type="entry name" value="GALACTOFURANOSE TRANSPORTER ATP-BINDING PROTEIN YTFR"/>
    <property type="match status" value="1"/>
</dbReference>
<dbReference type="InterPro" id="IPR003593">
    <property type="entry name" value="AAA+_ATPase"/>
</dbReference>
<evidence type="ECO:0000259" key="9">
    <source>
        <dbReference type="PROSITE" id="PS50893"/>
    </source>
</evidence>
<evidence type="ECO:0000256" key="1">
    <source>
        <dbReference type="ARBA" id="ARBA00004202"/>
    </source>
</evidence>
<dbReference type="InterPro" id="IPR003439">
    <property type="entry name" value="ABC_transporter-like_ATP-bd"/>
</dbReference>
<comment type="subcellular location">
    <subcellularLocation>
        <location evidence="1">Cell membrane</location>
        <topology evidence="1">Peripheral membrane protein</topology>
    </subcellularLocation>
</comment>
<keyword evidence="8" id="KW-0472">Membrane</keyword>
<feature type="domain" description="ABC transporter" evidence="9">
    <location>
        <begin position="251"/>
        <end position="495"/>
    </location>
</feature>
<reference evidence="10" key="1">
    <citation type="submission" date="2019-12" db="EMBL/GenBank/DDBJ databases">
        <authorList>
            <person name="zhang j."/>
            <person name="sun C.M."/>
        </authorList>
    </citation>
    <scope>NUCLEOTIDE SEQUENCE</scope>
    <source>
        <strain evidence="10">NS-1</strain>
    </source>
</reference>
<evidence type="ECO:0000256" key="6">
    <source>
        <dbReference type="ARBA" id="ARBA00022840"/>
    </source>
</evidence>
<dbReference type="InterPro" id="IPR050107">
    <property type="entry name" value="ABC_carbohydrate_import_ATPase"/>
</dbReference>
<dbReference type="GO" id="GO:0005886">
    <property type="term" value="C:plasma membrane"/>
    <property type="evidence" value="ECO:0007669"/>
    <property type="project" value="UniProtKB-SubCell"/>
</dbReference>
<dbReference type="RefSeq" id="WP_230867037.1">
    <property type="nucleotide sequence ID" value="NZ_CP046640.1"/>
</dbReference>
<keyword evidence="5" id="KW-0547">Nucleotide-binding</keyword>
<evidence type="ECO:0000256" key="7">
    <source>
        <dbReference type="ARBA" id="ARBA00022967"/>
    </source>
</evidence>
<dbReference type="InterPro" id="IPR027417">
    <property type="entry name" value="P-loop_NTPase"/>
</dbReference>
<keyword evidence="4" id="KW-0677">Repeat</keyword>
<dbReference type="FunFam" id="3.40.50.300:FF:000127">
    <property type="entry name" value="Ribose import ATP-binding protein RbsA"/>
    <property type="match status" value="1"/>
</dbReference>
<dbReference type="PROSITE" id="PS00211">
    <property type="entry name" value="ABC_TRANSPORTER_1"/>
    <property type="match status" value="1"/>
</dbReference>
<dbReference type="PROSITE" id="PS50893">
    <property type="entry name" value="ABC_TRANSPORTER_2"/>
    <property type="match status" value="2"/>
</dbReference>
<dbReference type="GO" id="GO:0016887">
    <property type="term" value="F:ATP hydrolysis activity"/>
    <property type="evidence" value="ECO:0007669"/>
    <property type="project" value="InterPro"/>
</dbReference>
<sequence>MLRMKGISKYFPGVKALENVDFQVETGEVHALIGANGAGKSTLMKILAGAYGGYEGDIFIDNNKLTIDNPLDAKNNGIVIVYQEVDTALIPQLTVAENIMMDYIVREKKDVFMDWKNIKRQAQKELGELGLDFSVNQLVNELTLSEKQMVLIGRAVFHKAKYLILDEPTAPLSVEETKKLFEIVKKLKKDGMSIIFISHRLDEVFEICEKITVLKDGEIVGTYNIADMTIDRAVEKMLGRKLENTYPKVKSEITDTILEAKNLSGTGGINNINVKVRAGEIVGLAGLVGGGKTETAKLLFGEGNISQGEIILDNKIINPNNPADAVRKGLALVPEERRKEGILVQESVETNITLPTLEKYCQGIFIKKNKIKQVTLESISKVAIKTPTEKQLVANLSGGNQQKVAIGKWLLSEARVFIFDEPTKGVDVGSKAEIYELIGGLVKQGKGVIYASCEFSEILGLTDRVYVMYNGTIVKELITKNTTEEELLYYSAGGGVNEK</sequence>
<dbReference type="PANTHER" id="PTHR43790">
    <property type="entry name" value="CARBOHYDRATE TRANSPORT ATP-BINDING PROTEIN MG119-RELATED"/>
    <property type="match status" value="1"/>
</dbReference>
<evidence type="ECO:0000256" key="5">
    <source>
        <dbReference type="ARBA" id="ARBA00022741"/>
    </source>
</evidence>